<keyword evidence="3 5" id="KW-0732">Signal</keyword>
<feature type="domain" description="Leucine-binding protein" evidence="6">
    <location>
        <begin position="43"/>
        <end position="389"/>
    </location>
</feature>
<dbReference type="PRINTS" id="PR00337">
    <property type="entry name" value="LEUILEVALBP"/>
</dbReference>
<feature type="chain" id="PRO_5001846567" evidence="5">
    <location>
        <begin position="19"/>
        <end position="400"/>
    </location>
</feature>
<dbReference type="InterPro" id="IPR028081">
    <property type="entry name" value="Leu-bd"/>
</dbReference>
<evidence type="ECO:0000256" key="2">
    <source>
        <dbReference type="ARBA" id="ARBA00022448"/>
    </source>
</evidence>
<sequence length="400" mass="42010">MKKFGAIILSTVLTAVLAAGCGSNNNTESSGNSGGSSNSSGDTIKIGADLELTGGQASFGDSASKGAKLAVQQINDAGGINGKKLELVVADNASKSEEATQAAQKLISNDKVVAIIGASTSTNTLGIVPVATEKQIPLVAVGATNPKVTVDERTKKTNDWVFRTAFIDPFQGQVMANFATNNLKAKTAVIYTDTSSDYSKGLQQFFEETFTKNGGQILSKESYQQKDSDFKAVLTRIKQSNPDVIYLPGYYEEVGKIIKQAREMGITAPFLGGDGWDSPQLAEIAGAAALDNTYMSNHYSPEDTSEEVKNFVDAYKAANGGAVPDGMAALGYDALKLVADAISRAGEADPAKIKDALAATKDLQLATGKVTLNESHDPVKAAVVLKFVDGKQTFETKVNP</sequence>
<feature type="signal peptide" evidence="5">
    <location>
        <begin position="1"/>
        <end position="18"/>
    </location>
</feature>
<evidence type="ECO:0000256" key="1">
    <source>
        <dbReference type="ARBA" id="ARBA00010062"/>
    </source>
</evidence>
<protein>
    <submittedName>
        <fullName evidence="7">Ethanolamine utilization protein EutJ</fullName>
    </submittedName>
</protein>
<evidence type="ECO:0000256" key="4">
    <source>
        <dbReference type="ARBA" id="ARBA00022970"/>
    </source>
</evidence>
<dbReference type="CDD" id="cd06347">
    <property type="entry name" value="PBP1_ABC_LivK_ligand_binding-like"/>
    <property type="match status" value="1"/>
</dbReference>
<evidence type="ECO:0000259" key="6">
    <source>
        <dbReference type="Pfam" id="PF13458"/>
    </source>
</evidence>
<dbReference type="OrthoDB" id="9783240at2"/>
<dbReference type="STRING" id="169760.PSTEL_06815"/>
<reference evidence="7 8" key="1">
    <citation type="submission" date="2014-08" db="EMBL/GenBank/DDBJ databases">
        <title>Comparative genomics of the Paenibacillus odorifer group.</title>
        <authorList>
            <person name="den Bakker H.C."/>
            <person name="Tsai Y.-C."/>
            <person name="Martin N."/>
            <person name="Korlach J."/>
            <person name="Wiedmann M."/>
        </authorList>
    </citation>
    <scope>NUCLEOTIDE SEQUENCE [LARGE SCALE GENOMIC DNA]</scope>
    <source>
        <strain evidence="7 8">DSM 14472</strain>
    </source>
</reference>
<dbReference type="Pfam" id="PF13458">
    <property type="entry name" value="Peripla_BP_6"/>
    <property type="match status" value="1"/>
</dbReference>
<dbReference type="HOGENOM" id="CLU_027128_6_1_9"/>
<gene>
    <name evidence="7" type="ORF">PSTEL_06815</name>
</gene>
<evidence type="ECO:0000313" key="7">
    <source>
        <dbReference type="EMBL" id="AIQ62861.1"/>
    </source>
</evidence>
<dbReference type="SUPFAM" id="SSF53822">
    <property type="entry name" value="Periplasmic binding protein-like I"/>
    <property type="match status" value="1"/>
</dbReference>
<name>A0A089LMU3_9BACL</name>
<dbReference type="Gene3D" id="3.40.50.2300">
    <property type="match status" value="2"/>
</dbReference>
<dbReference type="InterPro" id="IPR028082">
    <property type="entry name" value="Peripla_BP_I"/>
</dbReference>
<dbReference type="KEGG" id="pste:PSTEL_06815"/>
<keyword evidence="2" id="KW-0813">Transport</keyword>
<evidence type="ECO:0000313" key="8">
    <source>
        <dbReference type="Proteomes" id="UP000029507"/>
    </source>
</evidence>
<evidence type="ECO:0000256" key="3">
    <source>
        <dbReference type="ARBA" id="ARBA00022729"/>
    </source>
</evidence>
<comment type="similarity">
    <text evidence="1">Belongs to the leucine-binding protein family.</text>
</comment>
<accession>A0A089LMU3</accession>
<dbReference type="Proteomes" id="UP000029507">
    <property type="component" value="Chromosome"/>
</dbReference>
<evidence type="ECO:0000256" key="5">
    <source>
        <dbReference type="SAM" id="SignalP"/>
    </source>
</evidence>
<dbReference type="EMBL" id="CP009286">
    <property type="protein sequence ID" value="AIQ62861.1"/>
    <property type="molecule type" value="Genomic_DNA"/>
</dbReference>
<dbReference type="RefSeq" id="WP_038694319.1">
    <property type="nucleotide sequence ID" value="NZ_CP009286.1"/>
</dbReference>
<dbReference type="GO" id="GO:0006865">
    <property type="term" value="P:amino acid transport"/>
    <property type="evidence" value="ECO:0007669"/>
    <property type="project" value="UniProtKB-KW"/>
</dbReference>
<keyword evidence="8" id="KW-1185">Reference proteome</keyword>
<proteinExistence type="inferred from homology"/>
<dbReference type="InterPro" id="IPR051010">
    <property type="entry name" value="BCAA_transport"/>
</dbReference>
<dbReference type="PANTHER" id="PTHR30483">
    <property type="entry name" value="LEUCINE-SPECIFIC-BINDING PROTEIN"/>
    <property type="match status" value="1"/>
</dbReference>
<dbReference type="AlphaFoldDB" id="A0A089LMU3"/>
<organism evidence="7 8">
    <name type="scientific">Paenibacillus stellifer</name>
    <dbReference type="NCBI Taxonomy" id="169760"/>
    <lineage>
        <taxon>Bacteria</taxon>
        <taxon>Bacillati</taxon>
        <taxon>Bacillota</taxon>
        <taxon>Bacilli</taxon>
        <taxon>Bacillales</taxon>
        <taxon>Paenibacillaceae</taxon>
        <taxon>Paenibacillus</taxon>
    </lineage>
</organism>
<dbReference type="PANTHER" id="PTHR30483:SF6">
    <property type="entry name" value="PERIPLASMIC BINDING PROTEIN OF ABC TRANSPORTER FOR NATURAL AMINO ACIDS"/>
    <property type="match status" value="1"/>
</dbReference>
<keyword evidence="4" id="KW-0029">Amino-acid transport</keyword>
<dbReference type="InterPro" id="IPR000709">
    <property type="entry name" value="Leu_Ile_Val-bd"/>
</dbReference>
<dbReference type="PROSITE" id="PS51257">
    <property type="entry name" value="PROKAR_LIPOPROTEIN"/>
    <property type="match status" value="1"/>
</dbReference>